<evidence type="ECO:0000256" key="1">
    <source>
        <dbReference type="SAM" id="MobiDB-lite"/>
    </source>
</evidence>
<protein>
    <submittedName>
        <fullName evidence="2">Tetratricopeptide repeat-containing protein</fullName>
    </submittedName>
</protein>
<sequence length="149" mass="16683">MEQWKRLIQAGNRYFAEGSWVEAREQYLQALALAQVLFERWRDADAAVAAFVVSQHNLADLQLMIGHPEGSAEHLCACHEHLLRCMDSEHLSPSLRQAALNHSGRTYTSLLNFVAEHGAYPRTDRLLGAHAPGDASPAERPASVVRQYH</sequence>
<evidence type="ECO:0000313" key="2">
    <source>
        <dbReference type="EMBL" id="KIP98480.1"/>
    </source>
</evidence>
<gene>
    <name evidence="2" type="ORF">RU08_15860</name>
</gene>
<feature type="region of interest" description="Disordered" evidence="1">
    <location>
        <begin position="127"/>
        <end position="149"/>
    </location>
</feature>
<evidence type="ECO:0000313" key="3">
    <source>
        <dbReference type="Proteomes" id="UP000032068"/>
    </source>
</evidence>
<dbReference type="Proteomes" id="UP000032068">
    <property type="component" value="Unassembled WGS sequence"/>
</dbReference>
<dbReference type="SUPFAM" id="SSF48452">
    <property type="entry name" value="TPR-like"/>
    <property type="match status" value="1"/>
</dbReference>
<dbReference type="Gene3D" id="1.25.40.10">
    <property type="entry name" value="Tetratricopeptide repeat domain"/>
    <property type="match status" value="1"/>
</dbReference>
<comment type="caution">
    <text evidence="2">The sequence shown here is derived from an EMBL/GenBank/DDBJ whole genome shotgun (WGS) entry which is preliminary data.</text>
</comment>
<accession>A0A0D0IZ57</accession>
<dbReference type="EMBL" id="JXQW01000041">
    <property type="protein sequence ID" value="KIP98480.1"/>
    <property type="molecule type" value="Genomic_DNA"/>
</dbReference>
<organism evidence="2 3">
    <name type="scientific">Pseudomonas fulva</name>
    <dbReference type="NCBI Taxonomy" id="47880"/>
    <lineage>
        <taxon>Bacteria</taxon>
        <taxon>Pseudomonadati</taxon>
        <taxon>Pseudomonadota</taxon>
        <taxon>Gammaproteobacteria</taxon>
        <taxon>Pseudomonadales</taxon>
        <taxon>Pseudomonadaceae</taxon>
        <taxon>Pseudomonas</taxon>
    </lineage>
</organism>
<reference evidence="2 3" key="1">
    <citation type="submission" date="2014-12" db="EMBL/GenBank/DDBJ databases">
        <title>16Stimator: statistical estimation of ribosomal gene copy numbers from draft genome assemblies.</title>
        <authorList>
            <person name="Perisin M.A."/>
            <person name="Vetter M."/>
            <person name="Gilbert J.A."/>
            <person name="Bergelson J."/>
        </authorList>
    </citation>
    <scope>NUCLEOTIDE SEQUENCE [LARGE SCALE GENOMIC DNA]</scope>
    <source>
        <strain evidence="2 3">MEJ086</strain>
    </source>
</reference>
<dbReference type="OrthoDB" id="5588378at2"/>
<name>A0A0D0IZ57_9PSED</name>
<dbReference type="InterPro" id="IPR011990">
    <property type="entry name" value="TPR-like_helical_dom_sf"/>
</dbReference>
<proteinExistence type="predicted"/>
<dbReference type="RefSeq" id="WP_042554803.1">
    <property type="nucleotide sequence ID" value="NZ_JXQW01000041.1"/>
</dbReference>
<dbReference type="AlphaFoldDB" id="A0A0D0IZ57"/>